<protein>
    <submittedName>
        <fullName evidence="1">Uncharacterized protein</fullName>
    </submittedName>
</protein>
<gene>
    <name evidence="1" type="ORF">SDC9_126813</name>
</gene>
<organism evidence="1">
    <name type="scientific">bioreactor metagenome</name>
    <dbReference type="NCBI Taxonomy" id="1076179"/>
    <lineage>
        <taxon>unclassified sequences</taxon>
        <taxon>metagenomes</taxon>
        <taxon>ecological metagenomes</taxon>
    </lineage>
</organism>
<proteinExistence type="predicted"/>
<dbReference type="AlphaFoldDB" id="A0A645CSV4"/>
<name>A0A645CSV4_9ZZZZ</name>
<reference evidence="1" key="1">
    <citation type="submission" date="2019-08" db="EMBL/GenBank/DDBJ databases">
        <authorList>
            <person name="Kucharzyk K."/>
            <person name="Murdoch R.W."/>
            <person name="Higgins S."/>
            <person name="Loffler F."/>
        </authorList>
    </citation>
    <scope>NUCLEOTIDE SEQUENCE</scope>
</reference>
<sequence>MESKGFALGESPVYFENLPPKILAGKPFLQFRPESLRLDDDLATPVRLTLYNPTGKPVSGKVRFADEFAEITPAEHAVELQAGERRELELSIRPRKGRCDFRLRPVIAEWNGTKTVVGQAQYFNTAQVKPFEVGNFSETPEVWGKTPDGFRHGNLSGSVAAEKQSGFRLIREPGKPARGEFRAYFEPRPQEGWLGVFFPRKALKLPGIPVTMRMKLRATREMLPTSVGVLMRFRDANGKIFQYMLVPFLSPSDKEEIVMESGIDSPVSQAHRHSQWGGGDPKSFTYPLEFLGFSLNPPPQRVRDTVWDGRIEVKSIEFDCYTPQDPLFPVPQQEDATVQF</sequence>
<evidence type="ECO:0000313" key="1">
    <source>
        <dbReference type="EMBL" id="MPM79772.1"/>
    </source>
</evidence>
<dbReference type="EMBL" id="VSSQ01029585">
    <property type="protein sequence ID" value="MPM79772.1"/>
    <property type="molecule type" value="Genomic_DNA"/>
</dbReference>
<accession>A0A645CSV4</accession>
<comment type="caution">
    <text evidence="1">The sequence shown here is derived from an EMBL/GenBank/DDBJ whole genome shotgun (WGS) entry which is preliminary data.</text>
</comment>